<gene>
    <name evidence="4" type="ORF">FVP74_05845</name>
</gene>
<sequence length="240" mass="24537">MSHIDPDVAALIAMGEPVATPAERTHLAECASCAAEVAALARTVAVGRSVGGDAALLTPPPRVWDAISSELGFDEAVAPEPAAAQHAVRRGSRGSRPRRRLLLALVGAAAAVVIVAGVWTSVSLLTPRPQIVAEATLDGFPSWQGAAGEAVLEKVDGHRRVVVTLDASVPADGYREVWLIASDGSALVSLGVLDGATGEFAVPDDVDLSTFTLVDISQEETGGDPGHSGDSIVRGELTAA</sequence>
<evidence type="ECO:0000313" key="4">
    <source>
        <dbReference type="EMBL" id="TXK14113.1"/>
    </source>
</evidence>
<reference evidence="4 5" key="1">
    <citation type="submission" date="2019-08" db="EMBL/GenBank/DDBJ databases">
        <authorList>
            <person name="Dong K."/>
        </authorList>
    </citation>
    <scope>NUCLEOTIDE SEQUENCE [LARGE SCALE GENOMIC DNA]</scope>
    <source>
        <strain evidence="4 5">K-1</strain>
    </source>
</reference>
<dbReference type="AlphaFoldDB" id="A0A5C8I892"/>
<keyword evidence="2" id="KW-0472">Membrane</keyword>
<organism evidence="4 5">
    <name type="scientific">Microbacterium saccharophilum</name>
    <dbReference type="NCBI Taxonomy" id="1213358"/>
    <lineage>
        <taxon>Bacteria</taxon>
        <taxon>Bacillati</taxon>
        <taxon>Actinomycetota</taxon>
        <taxon>Actinomycetes</taxon>
        <taxon>Micrococcales</taxon>
        <taxon>Microbacteriaceae</taxon>
        <taxon>Microbacterium</taxon>
    </lineage>
</organism>
<dbReference type="GO" id="GO:0005886">
    <property type="term" value="C:plasma membrane"/>
    <property type="evidence" value="ECO:0007669"/>
    <property type="project" value="InterPro"/>
</dbReference>
<feature type="transmembrane region" description="Helical" evidence="2">
    <location>
        <begin position="101"/>
        <end position="122"/>
    </location>
</feature>
<feature type="region of interest" description="Disordered" evidence="1">
    <location>
        <begin position="218"/>
        <end position="240"/>
    </location>
</feature>
<dbReference type="OrthoDB" id="4328740at2"/>
<evidence type="ECO:0000256" key="2">
    <source>
        <dbReference type="SAM" id="Phobius"/>
    </source>
</evidence>
<dbReference type="InterPro" id="IPR018764">
    <property type="entry name" value="RskA_C"/>
</dbReference>
<dbReference type="Pfam" id="PF10099">
    <property type="entry name" value="RskA_C"/>
    <property type="match status" value="1"/>
</dbReference>
<proteinExistence type="predicted"/>
<keyword evidence="2" id="KW-0812">Transmembrane</keyword>
<name>A0A5C8I892_9MICO</name>
<feature type="domain" description="Anti-sigma K factor RskA C-terminal" evidence="3">
    <location>
        <begin position="106"/>
        <end position="230"/>
    </location>
</feature>
<comment type="caution">
    <text evidence="4">The sequence shown here is derived from an EMBL/GenBank/DDBJ whole genome shotgun (WGS) entry which is preliminary data.</text>
</comment>
<evidence type="ECO:0000256" key="1">
    <source>
        <dbReference type="SAM" id="MobiDB-lite"/>
    </source>
</evidence>
<evidence type="ECO:0000313" key="5">
    <source>
        <dbReference type="Proteomes" id="UP000321949"/>
    </source>
</evidence>
<evidence type="ECO:0000259" key="3">
    <source>
        <dbReference type="Pfam" id="PF10099"/>
    </source>
</evidence>
<protein>
    <submittedName>
        <fullName evidence="4">Anti-sigma factor</fullName>
    </submittedName>
</protein>
<keyword evidence="5" id="KW-1185">Reference proteome</keyword>
<accession>A0A5C8I892</accession>
<dbReference type="Proteomes" id="UP000321949">
    <property type="component" value="Unassembled WGS sequence"/>
</dbReference>
<dbReference type="RefSeq" id="WP_147049302.1">
    <property type="nucleotide sequence ID" value="NZ_BKAH01000001.1"/>
</dbReference>
<dbReference type="EMBL" id="VRSX01000002">
    <property type="protein sequence ID" value="TXK14113.1"/>
    <property type="molecule type" value="Genomic_DNA"/>
</dbReference>
<keyword evidence="2" id="KW-1133">Transmembrane helix</keyword>